<name>A0ABY0THT1_9PROT</name>
<comment type="subcellular location">
    <subcellularLocation>
        <location evidence="1 10">Cell outer membrane</location>
        <topology evidence="1 10">Multi-pass membrane protein</topology>
    </subcellularLocation>
</comment>
<dbReference type="InterPro" id="IPR039426">
    <property type="entry name" value="TonB-dep_rcpt-like"/>
</dbReference>
<evidence type="ECO:0000256" key="1">
    <source>
        <dbReference type="ARBA" id="ARBA00004571"/>
    </source>
</evidence>
<organism evidence="14 15">
    <name type="scientific">Nitrosospira multiformis</name>
    <dbReference type="NCBI Taxonomy" id="1231"/>
    <lineage>
        <taxon>Bacteria</taxon>
        <taxon>Pseudomonadati</taxon>
        <taxon>Pseudomonadota</taxon>
        <taxon>Betaproteobacteria</taxon>
        <taxon>Nitrosomonadales</taxon>
        <taxon>Nitrosomonadaceae</taxon>
        <taxon>Nitrosospira</taxon>
    </lineage>
</organism>
<dbReference type="PROSITE" id="PS52016">
    <property type="entry name" value="TONB_DEPENDENT_REC_3"/>
    <property type="match status" value="1"/>
</dbReference>
<dbReference type="SUPFAM" id="SSF56935">
    <property type="entry name" value="Porins"/>
    <property type="match status" value="1"/>
</dbReference>
<reference evidence="14 15" key="1">
    <citation type="submission" date="2016-10" db="EMBL/GenBank/DDBJ databases">
        <authorList>
            <person name="Varghese N."/>
            <person name="Submissions S."/>
        </authorList>
    </citation>
    <scope>NUCLEOTIDE SEQUENCE [LARGE SCALE GENOMIC DNA]</scope>
    <source>
        <strain evidence="14 15">Nl1</strain>
    </source>
</reference>
<evidence type="ECO:0000256" key="4">
    <source>
        <dbReference type="ARBA" id="ARBA00022452"/>
    </source>
</evidence>
<comment type="similarity">
    <text evidence="2 10 11">Belongs to the TonB-dependent receptor family.</text>
</comment>
<evidence type="ECO:0000256" key="8">
    <source>
        <dbReference type="ARBA" id="ARBA00023170"/>
    </source>
</evidence>
<gene>
    <name evidence="14" type="ORF">SAMN05216402_2576</name>
</gene>
<dbReference type="PANTHER" id="PTHR30069:SF49">
    <property type="entry name" value="OUTER MEMBRANE PROTEIN C"/>
    <property type="match status" value="1"/>
</dbReference>
<keyword evidence="15" id="KW-1185">Reference proteome</keyword>
<dbReference type="Gene3D" id="2.40.170.20">
    <property type="entry name" value="TonB-dependent receptor, beta-barrel domain"/>
    <property type="match status" value="1"/>
</dbReference>
<evidence type="ECO:0000256" key="2">
    <source>
        <dbReference type="ARBA" id="ARBA00009810"/>
    </source>
</evidence>
<evidence type="ECO:0000313" key="15">
    <source>
        <dbReference type="Proteomes" id="UP000183471"/>
    </source>
</evidence>
<comment type="caution">
    <text evidence="14">The sequence shown here is derived from an EMBL/GenBank/DDBJ whole genome shotgun (WGS) entry which is preliminary data.</text>
</comment>
<evidence type="ECO:0000256" key="10">
    <source>
        <dbReference type="PROSITE-ProRule" id="PRU01360"/>
    </source>
</evidence>
<dbReference type="InterPro" id="IPR037066">
    <property type="entry name" value="Plug_dom_sf"/>
</dbReference>
<evidence type="ECO:0000256" key="11">
    <source>
        <dbReference type="RuleBase" id="RU003357"/>
    </source>
</evidence>
<accession>A0ABY0THT1</accession>
<dbReference type="InterPro" id="IPR000531">
    <property type="entry name" value="Beta-barrel_TonB"/>
</dbReference>
<evidence type="ECO:0000256" key="7">
    <source>
        <dbReference type="ARBA" id="ARBA00023136"/>
    </source>
</evidence>
<keyword evidence="6 11" id="KW-0798">TonB box</keyword>
<dbReference type="Proteomes" id="UP000183471">
    <property type="component" value="Unassembled WGS sequence"/>
</dbReference>
<dbReference type="InterPro" id="IPR036942">
    <property type="entry name" value="Beta-barrel_TonB_sf"/>
</dbReference>
<evidence type="ECO:0000256" key="5">
    <source>
        <dbReference type="ARBA" id="ARBA00022692"/>
    </source>
</evidence>
<evidence type="ECO:0000256" key="3">
    <source>
        <dbReference type="ARBA" id="ARBA00022448"/>
    </source>
</evidence>
<evidence type="ECO:0000259" key="12">
    <source>
        <dbReference type="Pfam" id="PF00593"/>
    </source>
</evidence>
<protein>
    <submittedName>
        <fullName evidence="14">Iron complex outermembrane recepter protein</fullName>
    </submittedName>
</protein>
<keyword evidence="4 10" id="KW-1134">Transmembrane beta strand</keyword>
<proteinExistence type="inferred from homology"/>
<evidence type="ECO:0000313" key="14">
    <source>
        <dbReference type="EMBL" id="SDQ85903.1"/>
    </source>
</evidence>
<dbReference type="Pfam" id="PF07715">
    <property type="entry name" value="Plug"/>
    <property type="match status" value="1"/>
</dbReference>
<dbReference type="Pfam" id="PF00593">
    <property type="entry name" value="TonB_dep_Rec_b-barrel"/>
    <property type="match status" value="1"/>
</dbReference>
<keyword evidence="5 10" id="KW-0812">Transmembrane</keyword>
<keyword evidence="8" id="KW-0675">Receptor</keyword>
<evidence type="ECO:0000256" key="9">
    <source>
        <dbReference type="ARBA" id="ARBA00023237"/>
    </source>
</evidence>
<dbReference type="InterPro" id="IPR012910">
    <property type="entry name" value="Plug_dom"/>
</dbReference>
<keyword evidence="7 10" id="KW-0472">Membrane</keyword>
<dbReference type="EMBL" id="FNKY01000001">
    <property type="protein sequence ID" value="SDQ85903.1"/>
    <property type="molecule type" value="Genomic_DNA"/>
</dbReference>
<feature type="domain" description="TonB-dependent receptor-like beta-barrel" evidence="12">
    <location>
        <begin position="310"/>
        <end position="671"/>
    </location>
</feature>
<keyword evidence="9 10" id="KW-0998">Cell outer membrane</keyword>
<evidence type="ECO:0000256" key="6">
    <source>
        <dbReference type="ARBA" id="ARBA00023077"/>
    </source>
</evidence>
<feature type="domain" description="TonB-dependent receptor plug" evidence="13">
    <location>
        <begin position="83"/>
        <end position="170"/>
    </location>
</feature>
<keyword evidence="3 10" id="KW-0813">Transport</keyword>
<dbReference type="PANTHER" id="PTHR30069">
    <property type="entry name" value="TONB-DEPENDENT OUTER MEMBRANE RECEPTOR"/>
    <property type="match status" value="1"/>
</dbReference>
<sequence>MPYWHFYAPVCISLIRPQVYYIPLTNFFTHLFLRWQAFAFAWPFLAILAGEATGQEVLREINVTSNRAVKEPLVESESLKWIKRPSSDAGEYLQQKPEFSSTRIGGTAGTVFLRGLGGPRLGIVMNDSLEEAGANHGTDPGTSYIQPDAHDHITVVKGPNSVLYGSSMGGLVIFNETPKKFDKPGVRVRAVGGMGSFGRRDLTMDATVGAPLVQLRGVVNFTRGDNYKDGSGREVFSFFKRDSNKLIATFTPTSNVTAELSAEQGDAQVAFPAFSLMGDGIHFKRQILGSRFTVANITNKFRKLEVQFFDRDLDHLMDNFTLRPVTVQVLNPDPPGPLITNTNRRTLRQKFRGRSARIAATFDLNAATEVIIGYEHRDNKYAGNNQTVGTLCIITTCTTNDIFSPFYDLHTISNSMFSEATHLVNATTTLKFGVRREYFHTRAGDLFTFLGAPLDTSNGQRDDTPTSTFIRLEKEMLPATVAFIALANGERPASNLERASFNGFNLKKEKNREINIGLSVDRPTWQASVTAFGSRINDYILINQGVISANVDVDRVGAEVDLVKQITPNWRLFGNLAWIRAENLTGHGHGSVPLAQTPPLDSRFGAIFQQGTFSLTLGGRVVMKQDRIDPGFGNSLGIDNPTTTPGFETANVSMSWKPQKYVQLSMGVENIFNRTYFEHLSRRMGDIPPGFVNLGRVYEPGRAAWFRIVFNM</sequence>
<evidence type="ECO:0000259" key="13">
    <source>
        <dbReference type="Pfam" id="PF07715"/>
    </source>
</evidence>
<dbReference type="Gene3D" id="2.170.130.10">
    <property type="entry name" value="TonB-dependent receptor, plug domain"/>
    <property type="match status" value="1"/>
</dbReference>